<dbReference type="SUPFAM" id="SSF48452">
    <property type="entry name" value="TPR-like"/>
    <property type="match status" value="1"/>
</dbReference>
<dbReference type="GO" id="GO:0009306">
    <property type="term" value="P:protein secretion"/>
    <property type="evidence" value="ECO:0007669"/>
    <property type="project" value="InterPro"/>
</dbReference>
<evidence type="ECO:0000256" key="3">
    <source>
        <dbReference type="ARBA" id="ARBA00023136"/>
    </source>
</evidence>
<evidence type="ECO:0000313" key="8">
    <source>
        <dbReference type="EMBL" id="RZU39896.1"/>
    </source>
</evidence>
<evidence type="ECO:0000256" key="4">
    <source>
        <dbReference type="RuleBase" id="RU004003"/>
    </source>
</evidence>
<sequence length="655" mass="69797">MHSFSQRNAVRFCVTAFALSLALIALSATTEAQQQPSESPDPAAIASASKVAPPPAPTKRETQEAEDAYLAGVRQLDRGNLADAEKQFRKAAGILPTNTEYLQAATLAHEHRVTELVQKAGRARMLGHPEKADSLLAEARQLDPQNSIVSQHTDAVEARSTFRPEIEAAATDPQDAFVGQISRIAGPITLSPSASQQEFHLRADTQQVLRQVFSQYGIRAAFDDSVERQNLRLDLDAVTYAQASSIVLSMAHAFAIPLDSQTVLIAKDTSENRQKFERQLQETIYIPGFTSSQMKELGTVVQGVFDVRKASVLSDGGKIIVRAPEDTLTAINMTLADLVDGGAEVVLDINLYTVDRTQQRNVGVQLPQQLGVYNAESAANQIVTSNQSLVDQAIAQGLVPADANNITIALALISSGLVQSSLLANTIGFFGGGLTTSGVTTNTATTFNLALSSSDTRALNTIKLRLGDRETGTFRSGTRYPIITSTYTSGIPGNSASLAGVTVNGVSAQNLINQASTSVTIPQIQFEDLGLTLKATPTVQKSGKVSMQLDLKIEALAGGVINSIPILTNRQYVSMVTVKDGESALLASSLSRTELGAISGLPGLGELPGFQTATSNKVSELDTSELVLQITPHVVRHRSDNTAGPRIAFEQRLPD</sequence>
<comment type="caution">
    <text evidence="8">The sequence shown here is derived from an EMBL/GenBank/DDBJ whole genome shotgun (WGS) entry which is preliminary data.</text>
</comment>
<dbReference type="RefSeq" id="WP_130418038.1">
    <property type="nucleotide sequence ID" value="NZ_SHKW01000001.1"/>
</dbReference>
<reference evidence="8 9" key="1">
    <citation type="submission" date="2019-02" db="EMBL/GenBank/DDBJ databases">
        <title>Genomic Encyclopedia of Archaeal and Bacterial Type Strains, Phase II (KMG-II): from individual species to whole genera.</title>
        <authorList>
            <person name="Goeker M."/>
        </authorList>
    </citation>
    <scope>NUCLEOTIDE SEQUENCE [LARGE SCALE GENOMIC DNA]</scope>
    <source>
        <strain evidence="8 9">DSM 18101</strain>
    </source>
</reference>
<dbReference type="InterPro" id="IPR050810">
    <property type="entry name" value="Bact_Secretion_Sys_Channel"/>
</dbReference>
<dbReference type="OrthoDB" id="110635at2"/>
<evidence type="ECO:0000256" key="2">
    <source>
        <dbReference type="ARBA" id="ARBA00022729"/>
    </source>
</evidence>
<organism evidence="8 9">
    <name type="scientific">Edaphobacter modestus</name>
    <dbReference type="NCBI Taxonomy" id="388466"/>
    <lineage>
        <taxon>Bacteria</taxon>
        <taxon>Pseudomonadati</taxon>
        <taxon>Acidobacteriota</taxon>
        <taxon>Terriglobia</taxon>
        <taxon>Terriglobales</taxon>
        <taxon>Acidobacteriaceae</taxon>
        <taxon>Edaphobacter</taxon>
    </lineage>
</organism>
<dbReference type="GO" id="GO:0016020">
    <property type="term" value="C:membrane"/>
    <property type="evidence" value="ECO:0007669"/>
    <property type="project" value="UniProtKB-SubCell"/>
</dbReference>
<dbReference type="Pfam" id="PF00263">
    <property type="entry name" value="Secretin"/>
    <property type="match status" value="1"/>
</dbReference>
<feature type="signal peptide" evidence="6">
    <location>
        <begin position="1"/>
        <end position="27"/>
    </location>
</feature>
<dbReference type="PANTHER" id="PTHR30332:SF24">
    <property type="entry name" value="SECRETIN GSPD-RELATED"/>
    <property type="match status" value="1"/>
</dbReference>
<dbReference type="GO" id="GO:0015627">
    <property type="term" value="C:type II protein secretion system complex"/>
    <property type="evidence" value="ECO:0007669"/>
    <property type="project" value="TreeGrafter"/>
</dbReference>
<comment type="similarity">
    <text evidence="4">Belongs to the bacterial secretin family.</text>
</comment>
<keyword evidence="9" id="KW-1185">Reference proteome</keyword>
<feature type="chain" id="PRO_5020243742" evidence="6">
    <location>
        <begin position="28"/>
        <end position="655"/>
    </location>
</feature>
<dbReference type="Gene3D" id="1.25.40.10">
    <property type="entry name" value="Tetratricopeptide repeat domain"/>
    <property type="match status" value="1"/>
</dbReference>
<keyword evidence="3" id="KW-0472">Membrane</keyword>
<evidence type="ECO:0000256" key="1">
    <source>
        <dbReference type="ARBA" id="ARBA00004370"/>
    </source>
</evidence>
<keyword evidence="2 6" id="KW-0732">Signal</keyword>
<dbReference type="Proteomes" id="UP000292958">
    <property type="component" value="Unassembled WGS sequence"/>
</dbReference>
<evidence type="ECO:0000256" key="5">
    <source>
        <dbReference type="SAM" id="MobiDB-lite"/>
    </source>
</evidence>
<protein>
    <submittedName>
        <fullName evidence="8">Type II/III secretion system protein</fullName>
    </submittedName>
</protein>
<dbReference type="EMBL" id="SHKW01000001">
    <property type="protein sequence ID" value="RZU39896.1"/>
    <property type="molecule type" value="Genomic_DNA"/>
</dbReference>
<name>A0A4V2G484_9BACT</name>
<comment type="subcellular location">
    <subcellularLocation>
        <location evidence="1">Membrane</location>
    </subcellularLocation>
</comment>
<evidence type="ECO:0000259" key="7">
    <source>
        <dbReference type="Pfam" id="PF00263"/>
    </source>
</evidence>
<proteinExistence type="inferred from homology"/>
<feature type="compositionally biased region" description="Low complexity" evidence="5">
    <location>
        <begin position="42"/>
        <end position="51"/>
    </location>
</feature>
<dbReference type="PANTHER" id="PTHR30332">
    <property type="entry name" value="PROBABLE GENERAL SECRETION PATHWAY PROTEIN D"/>
    <property type="match status" value="1"/>
</dbReference>
<dbReference type="InterPro" id="IPR004846">
    <property type="entry name" value="T2SS/T3SS_dom"/>
</dbReference>
<dbReference type="InterPro" id="IPR011990">
    <property type="entry name" value="TPR-like_helical_dom_sf"/>
</dbReference>
<accession>A0A4V2G484</accession>
<feature type="domain" description="Type II/III secretion system secretin-like" evidence="7">
    <location>
        <begin position="499"/>
        <end position="636"/>
    </location>
</feature>
<dbReference type="AlphaFoldDB" id="A0A4V2G484"/>
<gene>
    <name evidence="8" type="ORF">BDD14_1291</name>
</gene>
<evidence type="ECO:0000256" key="6">
    <source>
        <dbReference type="SAM" id="SignalP"/>
    </source>
</evidence>
<feature type="region of interest" description="Disordered" evidence="5">
    <location>
        <begin position="32"/>
        <end position="65"/>
    </location>
</feature>
<evidence type="ECO:0000313" key="9">
    <source>
        <dbReference type="Proteomes" id="UP000292958"/>
    </source>
</evidence>